<keyword evidence="5" id="KW-0805">Transcription regulation</keyword>
<comment type="caution">
    <text evidence="13">The sequence shown here is derived from an EMBL/GenBank/DDBJ whole genome shotgun (WGS) entry which is preliminary data.</text>
</comment>
<proteinExistence type="inferred from homology"/>
<accession>A0A5N6PNV2</accession>
<dbReference type="SUPFAM" id="SSF57716">
    <property type="entry name" value="Glucocorticoid receptor-like (DNA-binding domain)"/>
    <property type="match status" value="1"/>
</dbReference>
<dbReference type="InterPro" id="IPR000679">
    <property type="entry name" value="Znf_GATA"/>
</dbReference>
<dbReference type="InterPro" id="IPR052138">
    <property type="entry name" value="GATA_ZnFinger_Domain"/>
</dbReference>
<name>A0A5N6PNV2_9ASTR</name>
<organism evidence="13 14">
    <name type="scientific">Mikania micrantha</name>
    <name type="common">bitter vine</name>
    <dbReference type="NCBI Taxonomy" id="192012"/>
    <lineage>
        <taxon>Eukaryota</taxon>
        <taxon>Viridiplantae</taxon>
        <taxon>Streptophyta</taxon>
        <taxon>Embryophyta</taxon>
        <taxon>Tracheophyta</taxon>
        <taxon>Spermatophyta</taxon>
        <taxon>Magnoliopsida</taxon>
        <taxon>eudicotyledons</taxon>
        <taxon>Gunneridae</taxon>
        <taxon>Pentapetalae</taxon>
        <taxon>asterids</taxon>
        <taxon>campanulids</taxon>
        <taxon>Asterales</taxon>
        <taxon>Asteraceae</taxon>
        <taxon>Asteroideae</taxon>
        <taxon>Heliantheae alliance</taxon>
        <taxon>Eupatorieae</taxon>
        <taxon>Mikania</taxon>
    </lineage>
</organism>
<feature type="compositionally biased region" description="Pro residues" evidence="11">
    <location>
        <begin position="271"/>
        <end position="281"/>
    </location>
</feature>
<dbReference type="AlphaFoldDB" id="A0A5N6PNV2"/>
<evidence type="ECO:0000313" key="14">
    <source>
        <dbReference type="Proteomes" id="UP000326396"/>
    </source>
</evidence>
<dbReference type="PANTHER" id="PTHR47255:SF4">
    <property type="entry name" value="GATA ZINC FINGER DOMAIN-CONTAINING PROTEIN 12"/>
    <property type="match status" value="1"/>
</dbReference>
<keyword evidence="7" id="KW-0804">Transcription</keyword>
<keyword evidence="2" id="KW-0479">Metal-binding</keyword>
<evidence type="ECO:0000256" key="9">
    <source>
        <dbReference type="ARBA" id="ARBA00024019"/>
    </source>
</evidence>
<feature type="region of interest" description="Disordered" evidence="11">
    <location>
        <begin position="140"/>
        <end position="166"/>
    </location>
</feature>
<comment type="subcellular location">
    <subcellularLocation>
        <location evidence="1">Nucleus</location>
    </subcellularLocation>
</comment>
<evidence type="ECO:0000313" key="13">
    <source>
        <dbReference type="EMBL" id="KAD6795186.1"/>
    </source>
</evidence>
<dbReference type="GO" id="GO:0005634">
    <property type="term" value="C:nucleus"/>
    <property type="evidence" value="ECO:0007669"/>
    <property type="project" value="UniProtKB-SubCell"/>
</dbReference>
<evidence type="ECO:0000256" key="2">
    <source>
        <dbReference type="ARBA" id="ARBA00022723"/>
    </source>
</evidence>
<feature type="compositionally biased region" description="Polar residues" evidence="11">
    <location>
        <begin position="28"/>
        <end position="43"/>
    </location>
</feature>
<feature type="compositionally biased region" description="Basic and acidic residues" evidence="11">
    <location>
        <begin position="140"/>
        <end position="149"/>
    </location>
</feature>
<dbReference type="GO" id="GO:0006355">
    <property type="term" value="P:regulation of DNA-templated transcription"/>
    <property type="evidence" value="ECO:0007669"/>
    <property type="project" value="InterPro"/>
</dbReference>
<dbReference type="Gene3D" id="3.30.50.10">
    <property type="entry name" value="Erythroid Transcription Factor GATA-1, subunit A"/>
    <property type="match status" value="1"/>
</dbReference>
<evidence type="ECO:0000256" key="3">
    <source>
        <dbReference type="ARBA" id="ARBA00022771"/>
    </source>
</evidence>
<keyword evidence="8" id="KW-0539">Nucleus</keyword>
<evidence type="ECO:0000256" key="5">
    <source>
        <dbReference type="ARBA" id="ARBA00023015"/>
    </source>
</evidence>
<dbReference type="PROSITE" id="PS50114">
    <property type="entry name" value="GATA_ZN_FINGER_2"/>
    <property type="match status" value="1"/>
</dbReference>
<evidence type="ECO:0000256" key="8">
    <source>
        <dbReference type="ARBA" id="ARBA00023242"/>
    </source>
</evidence>
<dbReference type="Proteomes" id="UP000326396">
    <property type="component" value="Linkage Group LG11"/>
</dbReference>
<evidence type="ECO:0000256" key="1">
    <source>
        <dbReference type="ARBA" id="ARBA00004123"/>
    </source>
</evidence>
<sequence>MTSVFFNSPSNSHSPYPSDHYEDHHNNHQFLNPNYQASSSSNSLTTHLFLNSNDQNGVFNGELQPPQHQDDGYNLGSQPYNNHRIEINNNDGCTWNRNEISSMNYDLNQVKWMSSKMRVMLKMKKSGQVIPNTYSPTTREVKKLEDHKQPNSPLMEETYNSSNSTSSNNLIPIRVCSDCNTTKTPLWRSGPRGPKSLCNACGIRQRKARRAMAAAAAAANGDSNVFIDQSIMKPLKVTKTQYKDHKKTLKCEVTKYKKRQYSKQITTITPPESPPPSPSPSPSSSSPARKNCVEEFLVSFSKNLTFYHVFPQDEKEAAILLMAISCGYAHET</sequence>
<dbReference type="PROSITE" id="PS00344">
    <property type="entry name" value="GATA_ZN_FINGER_1"/>
    <property type="match status" value="1"/>
</dbReference>
<evidence type="ECO:0000256" key="7">
    <source>
        <dbReference type="ARBA" id="ARBA00023163"/>
    </source>
</evidence>
<feature type="compositionally biased region" description="Low complexity" evidence="11">
    <location>
        <begin position="7"/>
        <end position="18"/>
    </location>
</feature>
<evidence type="ECO:0000256" key="11">
    <source>
        <dbReference type="SAM" id="MobiDB-lite"/>
    </source>
</evidence>
<keyword evidence="4" id="KW-0862">Zinc</keyword>
<evidence type="ECO:0000259" key="12">
    <source>
        <dbReference type="PROSITE" id="PS50114"/>
    </source>
</evidence>
<dbReference type="FunFam" id="3.30.50.10:FF:000055">
    <property type="entry name" value="GATA transcription factor 21"/>
    <property type="match status" value="1"/>
</dbReference>
<dbReference type="Pfam" id="PF00320">
    <property type="entry name" value="GATA"/>
    <property type="match status" value="1"/>
</dbReference>
<dbReference type="SMART" id="SM00401">
    <property type="entry name" value="ZnF_GATA"/>
    <property type="match status" value="1"/>
</dbReference>
<gene>
    <name evidence="13" type="ORF">E3N88_06082</name>
</gene>
<dbReference type="InterPro" id="IPR013088">
    <property type="entry name" value="Znf_NHR/GATA"/>
</dbReference>
<keyword evidence="6" id="KW-0238">DNA-binding</keyword>
<evidence type="ECO:0000256" key="10">
    <source>
        <dbReference type="PROSITE-ProRule" id="PRU00094"/>
    </source>
</evidence>
<dbReference type="CDD" id="cd00202">
    <property type="entry name" value="ZnF_GATA"/>
    <property type="match status" value="1"/>
</dbReference>
<comment type="similarity">
    <text evidence="9">Belongs to the type IV zinc-finger family. Class B subfamily.</text>
</comment>
<dbReference type="EMBL" id="SZYD01000003">
    <property type="protein sequence ID" value="KAD6795186.1"/>
    <property type="molecule type" value="Genomic_DNA"/>
</dbReference>
<evidence type="ECO:0000256" key="6">
    <source>
        <dbReference type="ARBA" id="ARBA00023125"/>
    </source>
</evidence>
<dbReference type="OrthoDB" id="2162994at2759"/>
<protein>
    <recommendedName>
        <fullName evidence="12">GATA-type domain-containing protein</fullName>
    </recommendedName>
</protein>
<feature type="region of interest" description="Disordered" evidence="11">
    <location>
        <begin position="261"/>
        <end position="288"/>
    </location>
</feature>
<keyword evidence="14" id="KW-1185">Reference proteome</keyword>
<reference evidence="13 14" key="1">
    <citation type="submission" date="2019-05" db="EMBL/GenBank/DDBJ databases">
        <title>Mikania micrantha, genome provides insights into the molecular mechanism of rapid growth.</title>
        <authorList>
            <person name="Liu B."/>
        </authorList>
    </citation>
    <scope>NUCLEOTIDE SEQUENCE [LARGE SCALE GENOMIC DNA]</scope>
    <source>
        <strain evidence="13">NLD-2019</strain>
        <tissue evidence="13">Leaf</tissue>
    </source>
</reference>
<dbReference type="GO" id="GO:0000976">
    <property type="term" value="F:transcription cis-regulatory region binding"/>
    <property type="evidence" value="ECO:0007669"/>
    <property type="project" value="UniProtKB-ARBA"/>
</dbReference>
<evidence type="ECO:0000256" key="4">
    <source>
        <dbReference type="ARBA" id="ARBA00022833"/>
    </source>
</evidence>
<dbReference type="GO" id="GO:0008270">
    <property type="term" value="F:zinc ion binding"/>
    <property type="evidence" value="ECO:0007669"/>
    <property type="project" value="UniProtKB-KW"/>
</dbReference>
<dbReference type="PANTHER" id="PTHR47255">
    <property type="entry name" value="GATA TRANSCRIPTION FACTOR 22-RELATED"/>
    <property type="match status" value="1"/>
</dbReference>
<keyword evidence="3 10" id="KW-0863">Zinc-finger</keyword>
<feature type="region of interest" description="Disordered" evidence="11">
    <location>
        <begin position="1"/>
        <end position="43"/>
    </location>
</feature>
<feature type="domain" description="GATA-type" evidence="12">
    <location>
        <begin position="174"/>
        <end position="206"/>
    </location>
</feature>